<keyword evidence="3" id="KW-1185">Reference proteome</keyword>
<keyword evidence="1" id="KW-1133">Transmembrane helix</keyword>
<reference evidence="2" key="1">
    <citation type="submission" date="2022-10" db="EMBL/GenBank/DDBJ databases">
        <title>Shewanella flava sp. nov, isolated from the estuary of the Fenhe River into the Yellow River.</title>
        <authorList>
            <person name="Li Y."/>
        </authorList>
    </citation>
    <scope>NUCLEOTIDE SEQUENCE</scope>
    <source>
        <strain evidence="2">FYR11-62</strain>
    </source>
</reference>
<organism evidence="2 3">
    <name type="scientific">Shewanella subflava</name>
    <dbReference type="NCBI Taxonomy" id="2986476"/>
    <lineage>
        <taxon>Bacteria</taxon>
        <taxon>Pseudomonadati</taxon>
        <taxon>Pseudomonadota</taxon>
        <taxon>Gammaproteobacteria</taxon>
        <taxon>Alteromonadales</taxon>
        <taxon>Shewanellaceae</taxon>
        <taxon>Shewanella</taxon>
    </lineage>
</organism>
<proteinExistence type="predicted"/>
<name>A0ABT3I5G0_9GAMM</name>
<dbReference type="Proteomes" id="UP001163714">
    <property type="component" value="Unassembled WGS sequence"/>
</dbReference>
<dbReference type="Gene3D" id="3.30.530.20">
    <property type="match status" value="1"/>
</dbReference>
<dbReference type="Pfam" id="PF10604">
    <property type="entry name" value="Polyketide_cyc2"/>
    <property type="match status" value="1"/>
</dbReference>
<dbReference type="InterPro" id="IPR023393">
    <property type="entry name" value="START-like_dom_sf"/>
</dbReference>
<keyword evidence="1" id="KW-0472">Membrane</keyword>
<gene>
    <name evidence="2" type="ORF">OHT75_02360</name>
</gene>
<dbReference type="SUPFAM" id="SSF55961">
    <property type="entry name" value="Bet v1-like"/>
    <property type="match status" value="1"/>
</dbReference>
<dbReference type="CDD" id="cd07818">
    <property type="entry name" value="SRPBCC_1"/>
    <property type="match status" value="1"/>
</dbReference>
<comment type="caution">
    <text evidence="2">The sequence shown here is derived from an EMBL/GenBank/DDBJ whole genome shotgun (WGS) entry which is preliminary data.</text>
</comment>
<sequence>MLKKFIIVLAIIVAIPFITALFIKKDYQVERVIVINQPVNEVFDYVKHLKNQDNFSKWASMDPNMQKTYRGTDATVGFVSAWASDNPDVGVGEQEIKSITPGKRIDYELRFLSPFQATEPAYMTTVTVGDNQTEVRWGFSGHMDYPMNLMFLFMDFEAMIGADLQQGLDTLKVLLEKPSQP</sequence>
<keyword evidence="1" id="KW-0812">Transmembrane</keyword>
<protein>
    <submittedName>
        <fullName evidence="2">SRPBCC family protein</fullName>
    </submittedName>
</protein>
<evidence type="ECO:0000313" key="2">
    <source>
        <dbReference type="EMBL" id="MCW3171319.1"/>
    </source>
</evidence>
<dbReference type="InterPro" id="IPR019587">
    <property type="entry name" value="Polyketide_cyclase/dehydratase"/>
</dbReference>
<evidence type="ECO:0000313" key="3">
    <source>
        <dbReference type="Proteomes" id="UP001163714"/>
    </source>
</evidence>
<evidence type="ECO:0000256" key="1">
    <source>
        <dbReference type="SAM" id="Phobius"/>
    </source>
</evidence>
<dbReference type="RefSeq" id="WP_264724805.1">
    <property type="nucleotide sequence ID" value="NZ_JAPDMX010000003.1"/>
</dbReference>
<accession>A0ABT3I5G0</accession>
<dbReference type="EMBL" id="JAPDMX010000003">
    <property type="protein sequence ID" value="MCW3171319.1"/>
    <property type="molecule type" value="Genomic_DNA"/>
</dbReference>
<feature type="transmembrane region" description="Helical" evidence="1">
    <location>
        <begin position="6"/>
        <end position="23"/>
    </location>
</feature>